<reference evidence="1 2" key="1">
    <citation type="submission" date="2016-04" db="EMBL/GenBank/DDBJ databases">
        <title>ATOL: Assembling a taxonomically balanced genome-scale reconstruction of the evolutionary history of the Enterobacteriaceae.</title>
        <authorList>
            <person name="Plunkett G.III."/>
            <person name="Neeno-Eckwall E.C."/>
            <person name="Glasner J.D."/>
            <person name="Perna N.T."/>
        </authorList>
    </citation>
    <scope>NUCLEOTIDE SEQUENCE [LARGE SCALE GENOMIC DNA]</scope>
    <source>
        <strain evidence="1 2">ATCC 12841</strain>
    </source>
</reference>
<name>A0AA91INL7_9GAMM</name>
<sequence>MGGFIKIDAQEVMHESGYHVFSAGREHIGYKDDNKSYRVLRELGWDPKTKSGYESIYSSDIFDENMKKVVISKKEKDEIISRIVTAEKFMTKFTIEVVK</sequence>
<protein>
    <submittedName>
        <fullName evidence="1">Uncharacterized protein</fullName>
    </submittedName>
</protein>
<evidence type="ECO:0000313" key="1">
    <source>
        <dbReference type="EMBL" id="OAT57716.1"/>
    </source>
</evidence>
<dbReference type="EMBL" id="LXEX01000054">
    <property type="protein sequence ID" value="OAT57716.1"/>
    <property type="molecule type" value="Genomic_DNA"/>
</dbReference>
<keyword evidence="2" id="KW-1185">Reference proteome</keyword>
<evidence type="ECO:0000313" key="2">
    <source>
        <dbReference type="Proteomes" id="UP000078431"/>
    </source>
</evidence>
<organism evidence="1 2">
    <name type="scientific">Obesumbacterium proteus ATCC 12841</name>
    <dbReference type="NCBI Taxonomy" id="1354268"/>
    <lineage>
        <taxon>Bacteria</taxon>
        <taxon>Pseudomonadati</taxon>
        <taxon>Pseudomonadota</taxon>
        <taxon>Gammaproteobacteria</taxon>
        <taxon>Enterobacterales</taxon>
        <taxon>Hafniaceae</taxon>
        <taxon>Obesumbacterium</taxon>
    </lineage>
</organism>
<dbReference type="Proteomes" id="UP000078431">
    <property type="component" value="Unassembled WGS sequence"/>
</dbReference>
<proteinExistence type="predicted"/>
<comment type="caution">
    <text evidence="1">The sequence shown here is derived from an EMBL/GenBank/DDBJ whole genome shotgun (WGS) entry which is preliminary data.</text>
</comment>
<gene>
    <name evidence="1" type="ORF">M993_03460</name>
</gene>
<dbReference type="AlphaFoldDB" id="A0AA91INL7"/>
<dbReference type="RefSeq" id="WP_064645445.1">
    <property type="nucleotide sequence ID" value="NZ_LXEX01000054.1"/>
</dbReference>
<accession>A0AA91INL7</accession>